<feature type="signal peptide" evidence="1">
    <location>
        <begin position="1"/>
        <end position="20"/>
    </location>
</feature>
<dbReference type="Proteomes" id="UP000501063">
    <property type="component" value="Chromosome"/>
</dbReference>
<gene>
    <name evidence="4" type="ORF">G5B91_12440</name>
</gene>
<dbReference type="AlphaFoldDB" id="A0A6G6IW39"/>
<evidence type="ECO:0000313" key="5">
    <source>
        <dbReference type="Proteomes" id="UP000501063"/>
    </source>
</evidence>
<feature type="chain" id="PRO_5026220689" evidence="1">
    <location>
        <begin position="21"/>
        <end position="550"/>
    </location>
</feature>
<dbReference type="InterPro" id="IPR022225">
    <property type="entry name" value="Phage_tail_fibre_N"/>
</dbReference>
<dbReference type="RefSeq" id="WP_024763262.1">
    <property type="nucleotide sequence ID" value="NZ_CP049140.1"/>
</dbReference>
<organism evidence="4 5">
    <name type="scientific">Pseudomonas nitroreducens</name>
    <dbReference type="NCBI Taxonomy" id="46680"/>
    <lineage>
        <taxon>Bacteria</taxon>
        <taxon>Pseudomonadati</taxon>
        <taxon>Pseudomonadota</taxon>
        <taxon>Gammaproteobacteria</taxon>
        <taxon>Pseudomonadales</taxon>
        <taxon>Pseudomonadaceae</taxon>
        <taxon>Pseudomonas</taxon>
    </lineage>
</organism>
<evidence type="ECO:0000313" key="4">
    <source>
        <dbReference type="EMBL" id="QIE87030.1"/>
    </source>
</evidence>
<dbReference type="Pfam" id="PF21882">
    <property type="entry name" value="Gp53-like_C"/>
    <property type="match status" value="1"/>
</dbReference>
<feature type="domain" description="Phage tail fibre protein N-terminal" evidence="2">
    <location>
        <begin position="1"/>
        <end position="149"/>
    </location>
</feature>
<dbReference type="InterPro" id="IPR051934">
    <property type="entry name" value="Phage_Tail_Fiber_Structural"/>
</dbReference>
<keyword evidence="1" id="KW-0732">Signal</keyword>
<feature type="domain" description="Putative tail fiber protein gp53-like C-terminal" evidence="3">
    <location>
        <begin position="467"/>
        <end position="549"/>
    </location>
</feature>
<dbReference type="Pfam" id="PF12571">
    <property type="entry name" value="Phage_tail_fib"/>
    <property type="match status" value="1"/>
</dbReference>
<evidence type="ECO:0000259" key="3">
    <source>
        <dbReference type="Pfam" id="PF21882"/>
    </source>
</evidence>
<dbReference type="InterPro" id="IPR054075">
    <property type="entry name" value="Gp53-like_C"/>
</dbReference>
<evidence type="ECO:0000259" key="2">
    <source>
        <dbReference type="Pfam" id="PF12571"/>
    </source>
</evidence>
<name>A0A6G6IW39_PSENT</name>
<reference evidence="4 5" key="1">
    <citation type="submission" date="2020-02" db="EMBL/GenBank/DDBJ databases">
        <title>Integrative conjugative elements (ICEs) and plasmids drive adaptation of Pseudomonas nitroreducens strain HBP1 to wastewater environment.</title>
        <authorList>
            <person name="Sentchilo V."/>
            <person name="Carraro N."/>
            <person name="Bertelli C."/>
            <person name="van der Meer J.R."/>
        </authorList>
    </citation>
    <scope>NUCLEOTIDE SEQUENCE [LARGE SCALE GENOMIC DNA]</scope>
    <source>
        <strain evidence="4 5">HBP1</strain>
    </source>
</reference>
<evidence type="ECO:0000256" key="1">
    <source>
        <dbReference type="SAM" id="SignalP"/>
    </source>
</evidence>
<dbReference type="Gene3D" id="2.60.40.3940">
    <property type="match status" value="1"/>
</dbReference>
<dbReference type="KEGG" id="pnt:G5B91_12440"/>
<accession>A0A6G6IW39</accession>
<dbReference type="PANTHER" id="PTHR35191">
    <property type="entry name" value="PROPHAGE SIDE TAIL FIBER PROTEIN HOMOLOG STFQ-RELATED"/>
    <property type="match status" value="1"/>
</dbReference>
<dbReference type="PANTHER" id="PTHR35191:SF1">
    <property type="entry name" value="PROPHAGE SIDE TAIL FIBER PROTEIN HOMOLOG STFQ-RELATED"/>
    <property type="match status" value="1"/>
</dbReference>
<proteinExistence type="predicted"/>
<sequence length="550" mass="56013">MAVTYYAILTAVGAAKLANAAALGTTLQITQMAVGDGNGNVPVPDANRTTLVNEVRRAPLNQLKIDPSNASQIIAEQVIPESVGGWWIREIGLLDNTGALIAIANCAPSYKPQLAEGSGRTQTVRMVLIVNNTGSVELKIDPSVVLATRAYCDEAIATAINRQDAKASVRAATTANIALNGLPTIDGVVLVTGDRVLVKNQGTGSQNGIYVAAVGAWARSADADENAEVTPSLTVSVESGTAQADTIWQLITDAPIVVGTTALVFQDITNGLARLASPALTGTPTAPTAAPGTNTQQLATAAFVQAAIAPLAPSASPVFTGDPKAPTPAKFDNDTSLATTQFVQRALGNFASQNSVNTTRALTLDLAGQIINCSSTITVTLPSGTPEAVGAKFQINNTGSGVVTVQSPAGQNLYGVGNGTPRTFVLGPGDTVTIGYVGGGSWYGWGGIQLGASAGFASSLSPSGYQKLPSGLILNWTSINVPDGAADSIINFTWPLAFPNAALVATSEILGTASARAANINTVNKTGGAINAKNQGTSLATSAFIFGIGW</sequence>
<dbReference type="EMBL" id="CP049140">
    <property type="protein sequence ID" value="QIE87030.1"/>
    <property type="molecule type" value="Genomic_DNA"/>
</dbReference>
<protein>
    <submittedName>
        <fullName evidence="4">Phage tail protein</fullName>
    </submittedName>
</protein>